<name>A0ABQ5D434_9ASTR</name>
<proteinExistence type="predicted"/>
<evidence type="ECO:0000313" key="1">
    <source>
        <dbReference type="EMBL" id="GJT31844.1"/>
    </source>
</evidence>
<accession>A0ABQ5D434</accession>
<sequence>MPTMLTISCVPAALFFIIMMFIWSSSTTYISGRIVYVCMNLCKLSNLFCLSATTYSNAEFSHSIMKSGFQQYLENEIPYHLKEKVEVGKDLAIPVLNIKGDSKEVSSIVKDRIEKIKTANKIYSGIFDHRFSIWRIGSSKYGMLLEIVFALSVDQGIIYGVSDEVDTAYSSKTDNGLEFV</sequence>
<gene>
    <name evidence="1" type="ORF">Tco_0922263</name>
</gene>
<evidence type="ECO:0000313" key="2">
    <source>
        <dbReference type="Proteomes" id="UP001151760"/>
    </source>
</evidence>
<dbReference type="Proteomes" id="UP001151760">
    <property type="component" value="Unassembled WGS sequence"/>
</dbReference>
<keyword evidence="2" id="KW-1185">Reference proteome</keyword>
<reference evidence="1" key="1">
    <citation type="journal article" date="2022" name="Int. J. Mol. Sci.">
        <title>Draft Genome of Tanacetum Coccineum: Genomic Comparison of Closely Related Tanacetum-Family Plants.</title>
        <authorList>
            <person name="Yamashiro T."/>
            <person name="Shiraishi A."/>
            <person name="Nakayama K."/>
            <person name="Satake H."/>
        </authorList>
    </citation>
    <scope>NUCLEOTIDE SEQUENCE</scope>
</reference>
<comment type="caution">
    <text evidence="1">The sequence shown here is derived from an EMBL/GenBank/DDBJ whole genome shotgun (WGS) entry which is preliminary data.</text>
</comment>
<reference evidence="1" key="2">
    <citation type="submission" date="2022-01" db="EMBL/GenBank/DDBJ databases">
        <authorList>
            <person name="Yamashiro T."/>
            <person name="Shiraishi A."/>
            <person name="Satake H."/>
            <person name="Nakayama K."/>
        </authorList>
    </citation>
    <scope>NUCLEOTIDE SEQUENCE</scope>
</reference>
<organism evidence="1 2">
    <name type="scientific">Tanacetum coccineum</name>
    <dbReference type="NCBI Taxonomy" id="301880"/>
    <lineage>
        <taxon>Eukaryota</taxon>
        <taxon>Viridiplantae</taxon>
        <taxon>Streptophyta</taxon>
        <taxon>Embryophyta</taxon>
        <taxon>Tracheophyta</taxon>
        <taxon>Spermatophyta</taxon>
        <taxon>Magnoliopsida</taxon>
        <taxon>eudicotyledons</taxon>
        <taxon>Gunneridae</taxon>
        <taxon>Pentapetalae</taxon>
        <taxon>asterids</taxon>
        <taxon>campanulids</taxon>
        <taxon>Asterales</taxon>
        <taxon>Asteraceae</taxon>
        <taxon>Asteroideae</taxon>
        <taxon>Anthemideae</taxon>
        <taxon>Anthemidinae</taxon>
        <taxon>Tanacetum</taxon>
    </lineage>
</organism>
<protein>
    <submittedName>
        <fullName evidence="1">Uncharacterized protein</fullName>
    </submittedName>
</protein>
<dbReference type="EMBL" id="BQNB010014741">
    <property type="protein sequence ID" value="GJT31844.1"/>
    <property type="molecule type" value="Genomic_DNA"/>
</dbReference>